<dbReference type="SUPFAM" id="SSF51735">
    <property type="entry name" value="NAD(P)-binding Rossmann-fold domains"/>
    <property type="match status" value="1"/>
</dbReference>
<dbReference type="STRING" id="1001994.MY1_0082"/>
<dbReference type="OrthoDB" id="4907at2157"/>
<feature type="domain" description="RmlD-like substrate binding" evidence="1">
    <location>
        <begin position="1"/>
        <end position="147"/>
    </location>
</feature>
<dbReference type="AlphaFoldDB" id="F9CY91"/>
<evidence type="ECO:0000259" key="1">
    <source>
        <dbReference type="Pfam" id="PF04321"/>
    </source>
</evidence>
<dbReference type="PANTHER" id="PTHR10491">
    <property type="entry name" value="DTDP-4-DEHYDRORHAMNOSE REDUCTASE"/>
    <property type="match status" value="1"/>
</dbReference>
<protein>
    <submittedName>
        <fullName evidence="2">dTDP-4-dehydrorhamnose reductase</fullName>
    </submittedName>
</protein>
<dbReference type="InterPro" id="IPR005913">
    <property type="entry name" value="dTDP_dehydrorham_reduct"/>
</dbReference>
<dbReference type="Gene3D" id="3.40.50.720">
    <property type="entry name" value="NAD(P)-binding Rossmann-like Domain"/>
    <property type="match status" value="1"/>
</dbReference>
<dbReference type="Proteomes" id="UP000004440">
    <property type="component" value="Unassembled WGS sequence"/>
</dbReference>
<keyword evidence="3" id="KW-1185">Reference proteome</keyword>
<accession>F9CY91</accession>
<name>F9CY91_9ARCH</name>
<evidence type="ECO:0000313" key="3">
    <source>
        <dbReference type="Proteomes" id="UP000004440"/>
    </source>
</evidence>
<dbReference type="Pfam" id="PF04321">
    <property type="entry name" value="RmlD_sub_bind"/>
    <property type="match status" value="1"/>
</dbReference>
<dbReference type="GO" id="GO:0005829">
    <property type="term" value="C:cytosol"/>
    <property type="evidence" value="ECO:0007669"/>
    <property type="project" value="TreeGrafter"/>
</dbReference>
<gene>
    <name evidence="2" type="ORF">MY1_0082</name>
</gene>
<dbReference type="RefSeq" id="WP_007549454.1">
    <property type="nucleotide sequence ID" value="NZ_AFPU01000001.1"/>
</dbReference>
<dbReference type="EMBL" id="AFPU01000001">
    <property type="protein sequence ID" value="EGP92869.1"/>
    <property type="molecule type" value="Genomic_DNA"/>
</dbReference>
<organism evidence="2 3">
    <name type="scientific">Nitrosarchaeum koreense MY1</name>
    <dbReference type="NCBI Taxonomy" id="1001994"/>
    <lineage>
        <taxon>Archaea</taxon>
        <taxon>Nitrososphaerota</taxon>
        <taxon>Nitrososphaeria</taxon>
        <taxon>Nitrosopumilales</taxon>
        <taxon>Nitrosopumilaceae</taxon>
        <taxon>Nitrosarchaeum</taxon>
    </lineage>
</organism>
<dbReference type="PANTHER" id="PTHR10491:SF4">
    <property type="entry name" value="METHIONINE ADENOSYLTRANSFERASE 2 SUBUNIT BETA"/>
    <property type="match status" value="1"/>
</dbReference>
<dbReference type="InterPro" id="IPR036291">
    <property type="entry name" value="NAD(P)-bd_dom_sf"/>
</dbReference>
<dbReference type="GO" id="GO:0008831">
    <property type="term" value="F:dTDP-4-dehydrorhamnose reductase activity"/>
    <property type="evidence" value="ECO:0007669"/>
    <property type="project" value="TreeGrafter"/>
</dbReference>
<reference evidence="2 3" key="1">
    <citation type="journal article" date="2011" name="J. Bacteriol.">
        <title>Genome Sequence of an Ammonia-Oxidizing Soil Archaeon, "Candidatus Nitrosoarchaeum koreensis" MY1.</title>
        <authorList>
            <person name="Kim B.K."/>
            <person name="Jung M.Y."/>
            <person name="Yu D.S."/>
            <person name="Park S.J."/>
            <person name="Oh T.K."/>
            <person name="Rhee S.K."/>
            <person name="Kim J.F."/>
        </authorList>
    </citation>
    <scope>NUCLEOTIDE SEQUENCE [LARGE SCALE GENOMIC DNA]</scope>
    <source>
        <strain evidence="2 3">MY1</strain>
    </source>
</reference>
<evidence type="ECO:0000313" key="2">
    <source>
        <dbReference type="EMBL" id="EGP92869.1"/>
    </source>
</evidence>
<comment type="caution">
    <text evidence="2">The sequence shown here is derived from an EMBL/GenBank/DDBJ whole genome shotgun (WGS) entry which is preliminary data.</text>
</comment>
<dbReference type="GO" id="GO:0019305">
    <property type="term" value="P:dTDP-rhamnose biosynthetic process"/>
    <property type="evidence" value="ECO:0007669"/>
    <property type="project" value="TreeGrafter"/>
</dbReference>
<sequence>MTILITGVTGVLGSELKKLFPDSISPEHKDFDICDKSQVDALFNQEKFDLVIHTAAYTTVRGCEENKELAMKVNVEGTKNLVDATSKFSPHAKFVYISTACVFDGHYEMYVESSIPYPENFYALTKLLGEYEAQRILNHIIIRTNFVGKKKWPYPGAFTDRFGTYIFADKVAYGIKEICENNLEGIIHIVGDKKISMFDLAKMTTPDVKPMTLDDYTGPPLTIDMSLDTKRWKKYKLECI</sequence>
<proteinExistence type="predicted"/>
<dbReference type="InterPro" id="IPR029903">
    <property type="entry name" value="RmlD-like-bd"/>
</dbReference>